<keyword evidence="3" id="KW-0804">Transcription</keyword>
<dbReference type="InterPro" id="IPR051027">
    <property type="entry name" value="bZIP_transcription_factors"/>
</dbReference>
<keyword evidence="4" id="KW-0539">Nucleus</keyword>
<keyword evidence="5" id="KW-0175">Coiled coil</keyword>
<evidence type="ECO:0000313" key="8">
    <source>
        <dbReference type="EMBL" id="KAH7012687.1"/>
    </source>
</evidence>
<dbReference type="InterPro" id="IPR004827">
    <property type="entry name" value="bZIP"/>
</dbReference>
<dbReference type="OrthoDB" id="295274at2759"/>
<dbReference type="RefSeq" id="XP_046004952.1">
    <property type="nucleotide sequence ID" value="XM_046162995.1"/>
</dbReference>
<accession>A0A9P8XR88</accession>
<evidence type="ECO:0000256" key="3">
    <source>
        <dbReference type="ARBA" id="ARBA00023163"/>
    </source>
</evidence>
<dbReference type="SUPFAM" id="SSF57959">
    <property type="entry name" value="Leucine zipper domain"/>
    <property type="match status" value="1"/>
</dbReference>
<feature type="domain" description="BZIP" evidence="7">
    <location>
        <begin position="207"/>
        <end position="270"/>
    </location>
</feature>
<evidence type="ECO:0000256" key="5">
    <source>
        <dbReference type="SAM" id="Coils"/>
    </source>
</evidence>
<dbReference type="CDD" id="cd14687">
    <property type="entry name" value="bZIP_ATF2"/>
    <property type="match status" value="1"/>
</dbReference>
<organism evidence="8 9">
    <name type="scientific">Microdochium trichocladiopsis</name>
    <dbReference type="NCBI Taxonomy" id="1682393"/>
    <lineage>
        <taxon>Eukaryota</taxon>
        <taxon>Fungi</taxon>
        <taxon>Dikarya</taxon>
        <taxon>Ascomycota</taxon>
        <taxon>Pezizomycotina</taxon>
        <taxon>Sordariomycetes</taxon>
        <taxon>Xylariomycetidae</taxon>
        <taxon>Xylariales</taxon>
        <taxon>Microdochiaceae</taxon>
        <taxon>Microdochium</taxon>
    </lineage>
</organism>
<dbReference type="GeneID" id="70192541"/>
<feature type="region of interest" description="Disordered" evidence="6">
    <location>
        <begin position="163"/>
        <end position="219"/>
    </location>
</feature>
<evidence type="ECO:0000256" key="6">
    <source>
        <dbReference type="SAM" id="MobiDB-lite"/>
    </source>
</evidence>
<dbReference type="EMBL" id="JAGTJQ010000014">
    <property type="protein sequence ID" value="KAH7012687.1"/>
    <property type="molecule type" value="Genomic_DNA"/>
</dbReference>
<feature type="compositionally biased region" description="Basic residues" evidence="6">
    <location>
        <begin position="209"/>
        <end position="219"/>
    </location>
</feature>
<evidence type="ECO:0000313" key="9">
    <source>
        <dbReference type="Proteomes" id="UP000756346"/>
    </source>
</evidence>
<dbReference type="Proteomes" id="UP000756346">
    <property type="component" value="Unassembled WGS sequence"/>
</dbReference>
<feature type="coiled-coil region" evidence="5">
    <location>
        <begin position="225"/>
        <end position="266"/>
    </location>
</feature>
<comment type="subcellular location">
    <subcellularLocation>
        <location evidence="1">Nucleus</location>
    </subcellularLocation>
</comment>
<sequence>MALHQPQAAMLAHVGVSQRFDHQGPLGQHQHQQERAIWSSQCQSLRRQGMNPLGTGGWMEQSSGPIDYLSLEVSAGEDCCCSGSLSAFETPAYSAELLGLQTPATEPGFSNDCSENRQHFSQADFQEFQFAEASRYDTTPAAHGMMAYDSVLTARLFYPTRHANGMPGPSVPASPHTPEERPAAKRQRSHDAASSIPTVLPVTDSYPPRPRRNKERNRLAARRCREKSKKQIDTLRQQEHELAIQQAELTAQAASLREEVMQLKSEILRHGACDCNFIQKYLAETAEAIA</sequence>
<keyword evidence="9" id="KW-1185">Reference proteome</keyword>
<evidence type="ECO:0000256" key="4">
    <source>
        <dbReference type="ARBA" id="ARBA00023242"/>
    </source>
</evidence>
<dbReference type="Gene3D" id="1.20.5.170">
    <property type="match status" value="1"/>
</dbReference>
<dbReference type="Pfam" id="PF00170">
    <property type="entry name" value="bZIP_1"/>
    <property type="match status" value="1"/>
</dbReference>
<protein>
    <recommendedName>
        <fullName evidence="7">BZIP domain-containing protein</fullName>
    </recommendedName>
</protein>
<reference evidence="8" key="1">
    <citation type="journal article" date="2021" name="Nat. Commun.">
        <title>Genetic determinants of endophytism in the Arabidopsis root mycobiome.</title>
        <authorList>
            <person name="Mesny F."/>
            <person name="Miyauchi S."/>
            <person name="Thiergart T."/>
            <person name="Pickel B."/>
            <person name="Atanasova L."/>
            <person name="Karlsson M."/>
            <person name="Huettel B."/>
            <person name="Barry K.W."/>
            <person name="Haridas S."/>
            <person name="Chen C."/>
            <person name="Bauer D."/>
            <person name="Andreopoulos W."/>
            <person name="Pangilinan J."/>
            <person name="LaButti K."/>
            <person name="Riley R."/>
            <person name="Lipzen A."/>
            <person name="Clum A."/>
            <person name="Drula E."/>
            <person name="Henrissat B."/>
            <person name="Kohler A."/>
            <person name="Grigoriev I.V."/>
            <person name="Martin F.M."/>
            <person name="Hacquard S."/>
        </authorList>
    </citation>
    <scope>NUCLEOTIDE SEQUENCE</scope>
    <source>
        <strain evidence="8">MPI-CAGE-CH-0230</strain>
    </source>
</reference>
<comment type="caution">
    <text evidence="8">The sequence shown here is derived from an EMBL/GenBank/DDBJ whole genome shotgun (WGS) entry which is preliminary data.</text>
</comment>
<evidence type="ECO:0000259" key="7">
    <source>
        <dbReference type="PROSITE" id="PS50217"/>
    </source>
</evidence>
<keyword evidence="2" id="KW-0805">Transcription regulation</keyword>
<proteinExistence type="predicted"/>
<dbReference type="GO" id="GO:0003700">
    <property type="term" value="F:DNA-binding transcription factor activity"/>
    <property type="evidence" value="ECO:0007669"/>
    <property type="project" value="InterPro"/>
</dbReference>
<gene>
    <name evidence="8" type="ORF">B0I36DRAFT_53172</name>
</gene>
<evidence type="ECO:0000256" key="1">
    <source>
        <dbReference type="ARBA" id="ARBA00004123"/>
    </source>
</evidence>
<evidence type="ECO:0000256" key="2">
    <source>
        <dbReference type="ARBA" id="ARBA00023015"/>
    </source>
</evidence>
<dbReference type="SMART" id="SM00338">
    <property type="entry name" value="BRLZ"/>
    <property type="match status" value="1"/>
</dbReference>
<name>A0A9P8XR88_9PEZI</name>
<dbReference type="PROSITE" id="PS50217">
    <property type="entry name" value="BZIP"/>
    <property type="match status" value="1"/>
</dbReference>
<dbReference type="PROSITE" id="PS00036">
    <property type="entry name" value="BZIP_BASIC"/>
    <property type="match status" value="1"/>
</dbReference>
<dbReference type="AlphaFoldDB" id="A0A9P8XR88"/>
<dbReference type="PANTHER" id="PTHR19304">
    <property type="entry name" value="CYCLIC-AMP RESPONSE ELEMENT BINDING PROTEIN"/>
    <property type="match status" value="1"/>
</dbReference>
<dbReference type="GO" id="GO:0005634">
    <property type="term" value="C:nucleus"/>
    <property type="evidence" value="ECO:0007669"/>
    <property type="project" value="UniProtKB-SubCell"/>
</dbReference>
<dbReference type="InterPro" id="IPR046347">
    <property type="entry name" value="bZIP_sf"/>
</dbReference>